<keyword evidence="2" id="KW-1003">Cell membrane</keyword>
<keyword evidence="4 7" id="KW-1133">Transmembrane helix</keyword>
<keyword evidence="3 7" id="KW-0812">Transmembrane</keyword>
<feature type="transmembrane region" description="Helical" evidence="7">
    <location>
        <begin position="156"/>
        <end position="175"/>
    </location>
</feature>
<proteinExistence type="predicted"/>
<dbReference type="Proteomes" id="UP000642673">
    <property type="component" value="Unassembled WGS sequence"/>
</dbReference>
<evidence type="ECO:0008006" key="10">
    <source>
        <dbReference type="Google" id="ProtNLM"/>
    </source>
</evidence>
<feature type="region of interest" description="Disordered" evidence="6">
    <location>
        <begin position="237"/>
        <end position="257"/>
    </location>
</feature>
<evidence type="ECO:0000313" key="8">
    <source>
        <dbReference type="EMBL" id="GHB55457.1"/>
    </source>
</evidence>
<evidence type="ECO:0000256" key="4">
    <source>
        <dbReference type="ARBA" id="ARBA00022989"/>
    </source>
</evidence>
<protein>
    <recommendedName>
        <fullName evidence="10">FUSC family protein</fullName>
    </recommendedName>
</protein>
<evidence type="ECO:0000256" key="2">
    <source>
        <dbReference type="ARBA" id="ARBA00022475"/>
    </source>
</evidence>
<evidence type="ECO:0000313" key="9">
    <source>
        <dbReference type="Proteomes" id="UP000642673"/>
    </source>
</evidence>
<comment type="subcellular location">
    <subcellularLocation>
        <location evidence="1">Cell membrane</location>
        <topology evidence="1">Multi-pass membrane protein</topology>
    </subcellularLocation>
</comment>
<gene>
    <name evidence="8" type="ORF">GCM10010347_26770</name>
</gene>
<dbReference type="RefSeq" id="WP_190184330.1">
    <property type="nucleotide sequence ID" value="NZ_BMVP01000004.1"/>
</dbReference>
<sequence length="385" mass="40978">MAVASGPARRMSAAAREALAYVRRSIESPGTERDDLIRQAKTVVAAMAAWALAHRLLPPTVTTFAPFTAILALQATLYRSVRECVRYLGAMVLGAALAAGLAAGVGIHAWSFGLLALLALVIGRMRHLGSQGLQVAVVGFFAFTSGHGRIDYIGHLAGSVSLGALCGLSAHLLLAPARHVRHRQQAVADLYGRLRQIVSELAAATGKDDGPTGEQVERWRRGCDGVAADAPHVQASVDAEAENSRLNPRRADGRDGDVLPRAQEAGQAADRSAAHLRSLLRSLSYSLDSGHYTQVPRRFLSGYGALLNTVAEAMEQVGRPARTDRRELEALVEDGLARHEDLEYAVQQDTAVPAPVRTLCGALLTDAGRLLHELRGAVPEPAATR</sequence>
<evidence type="ECO:0000256" key="6">
    <source>
        <dbReference type="SAM" id="MobiDB-lite"/>
    </source>
</evidence>
<feature type="transmembrane region" description="Helical" evidence="7">
    <location>
        <begin position="87"/>
        <end position="120"/>
    </location>
</feature>
<dbReference type="InterPro" id="IPR010343">
    <property type="entry name" value="ArAE_1"/>
</dbReference>
<keyword evidence="5 7" id="KW-0472">Membrane</keyword>
<keyword evidence="9" id="KW-1185">Reference proteome</keyword>
<dbReference type="EMBL" id="BMVP01000004">
    <property type="protein sequence ID" value="GHB55457.1"/>
    <property type="molecule type" value="Genomic_DNA"/>
</dbReference>
<evidence type="ECO:0000256" key="7">
    <source>
        <dbReference type="SAM" id="Phobius"/>
    </source>
</evidence>
<dbReference type="Pfam" id="PF06081">
    <property type="entry name" value="ArAE_1"/>
    <property type="match status" value="1"/>
</dbReference>
<evidence type="ECO:0000256" key="1">
    <source>
        <dbReference type="ARBA" id="ARBA00004651"/>
    </source>
</evidence>
<organism evidence="8 9">
    <name type="scientific">Streptomyces cirratus</name>
    <dbReference type="NCBI Taxonomy" id="68187"/>
    <lineage>
        <taxon>Bacteria</taxon>
        <taxon>Bacillati</taxon>
        <taxon>Actinomycetota</taxon>
        <taxon>Actinomycetes</taxon>
        <taxon>Kitasatosporales</taxon>
        <taxon>Streptomycetaceae</taxon>
        <taxon>Streptomyces</taxon>
    </lineage>
</organism>
<reference evidence="9" key="1">
    <citation type="journal article" date="2019" name="Int. J. Syst. Evol. Microbiol.">
        <title>The Global Catalogue of Microorganisms (GCM) 10K type strain sequencing project: providing services to taxonomists for standard genome sequencing and annotation.</title>
        <authorList>
            <consortium name="The Broad Institute Genomics Platform"/>
            <consortium name="The Broad Institute Genome Sequencing Center for Infectious Disease"/>
            <person name="Wu L."/>
            <person name="Ma J."/>
        </authorList>
    </citation>
    <scope>NUCLEOTIDE SEQUENCE [LARGE SCALE GENOMIC DNA]</scope>
    <source>
        <strain evidence="9">JCM 4738</strain>
    </source>
</reference>
<name>A0ABQ3EVV6_9ACTN</name>
<evidence type="ECO:0000256" key="3">
    <source>
        <dbReference type="ARBA" id="ARBA00022692"/>
    </source>
</evidence>
<comment type="caution">
    <text evidence="8">The sequence shown here is derived from an EMBL/GenBank/DDBJ whole genome shotgun (WGS) entry which is preliminary data.</text>
</comment>
<accession>A0ABQ3EVV6</accession>
<evidence type="ECO:0000256" key="5">
    <source>
        <dbReference type="ARBA" id="ARBA00023136"/>
    </source>
</evidence>